<feature type="domain" description="FAD/NAD(P)-binding" evidence="1">
    <location>
        <begin position="11"/>
        <end position="222"/>
    </location>
</feature>
<dbReference type="Gene3D" id="3.50.50.60">
    <property type="entry name" value="FAD/NAD(P)-binding domain"/>
    <property type="match status" value="1"/>
</dbReference>
<dbReference type="EMBL" id="JAVDWH010000001">
    <property type="protein sequence ID" value="MDR7086132.1"/>
    <property type="molecule type" value="Genomic_DNA"/>
</dbReference>
<evidence type="ECO:0000259" key="1">
    <source>
        <dbReference type="Pfam" id="PF07992"/>
    </source>
</evidence>
<keyword evidence="3" id="KW-1185">Reference proteome</keyword>
<reference evidence="2 3" key="1">
    <citation type="submission" date="2023-07" db="EMBL/GenBank/DDBJ databases">
        <title>Sorghum-associated microbial communities from plants grown in Nebraska, USA.</title>
        <authorList>
            <person name="Schachtman D."/>
        </authorList>
    </citation>
    <scope>NUCLEOTIDE SEQUENCE [LARGE SCALE GENOMIC DNA]</scope>
    <source>
        <strain evidence="2 3">BE248</strain>
    </source>
</reference>
<comment type="caution">
    <text evidence="2">The sequence shown here is derived from an EMBL/GenBank/DDBJ whole genome shotgun (WGS) entry which is preliminary data.</text>
</comment>
<protein>
    <recommendedName>
        <fullName evidence="1">FAD/NAD(P)-binding domain-containing protein</fullName>
    </recommendedName>
</protein>
<evidence type="ECO:0000313" key="2">
    <source>
        <dbReference type="EMBL" id="MDR7086132.1"/>
    </source>
</evidence>
<proteinExistence type="predicted"/>
<dbReference type="SUPFAM" id="SSF51905">
    <property type="entry name" value="FAD/NAD(P)-binding domain"/>
    <property type="match status" value="1"/>
</dbReference>
<dbReference type="Proteomes" id="UP001257739">
    <property type="component" value="Unassembled WGS sequence"/>
</dbReference>
<dbReference type="InterPro" id="IPR023753">
    <property type="entry name" value="FAD/NAD-binding_dom"/>
</dbReference>
<sequence length="487" mass="53797">MPNPQNQSEHYDLCIIGAGIGGLNALYVASQYLKPDQRIALVDRRDRVGGMWVDTYDYVRLHQPHPCFTTGDVKWTLGKKPSHLASKTEVLDHFQHCVNESRKGVGVTELLGHEMVEIEETDDVVRVTCRTNDRTLATITADHVINAAALDVDALQPLSLSSSQVRSVSPETCDVRTGEIASDNNPVWVIGSGKTGMDTAHTLITHQPGREVNLVAGTGSFFMSRDRMFPSGTKRWLGGVRPNYVLTEMADRFDGTNEVDVLNWMRDTYGTGPIPHAQHFFLGALSEGESTRIRDGLGQVVMDHLVDVVDHGEHGVQIHMRKGTPIDIAPGSWIVNCTSHFVSRARTEAPYVSAGGRVVTIGFKGMFGFTSFGGYFLTHLLYAGKLREVPLYEADGNAILSHSVPATVLGSLALTQYNLGLAFDHLPAKVFKDFGLDFDRLYPAPRRLVGQLKFLAGHKRKRERYRHALDTLGERFDVHVGPVIKTS</sequence>
<dbReference type="Pfam" id="PF07992">
    <property type="entry name" value="Pyr_redox_2"/>
    <property type="match status" value="1"/>
</dbReference>
<gene>
    <name evidence="2" type="ORF">J2X11_000971</name>
</gene>
<dbReference type="RefSeq" id="WP_309967383.1">
    <property type="nucleotide sequence ID" value="NZ_JAVDWH010000001.1"/>
</dbReference>
<evidence type="ECO:0000313" key="3">
    <source>
        <dbReference type="Proteomes" id="UP001257739"/>
    </source>
</evidence>
<dbReference type="InterPro" id="IPR036188">
    <property type="entry name" value="FAD/NAD-bd_sf"/>
</dbReference>
<accession>A0ABU1ULS1</accession>
<organism evidence="2 3">
    <name type="scientific">Aeromicrobium panaciterrae</name>
    <dbReference type="NCBI Taxonomy" id="363861"/>
    <lineage>
        <taxon>Bacteria</taxon>
        <taxon>Bacillati</taxon>
        <taxon>Actinomycetota</taxon>
        <taxon>Actinomycetes</taxon>
        <taxon>Propionibacteriales</taxon>
        <taxon>Nocardioidaceae</taxon>
        <taxon>Aeromicrobium</taxon>
    </lineage>
</organism>
<name>A0ABU1ULS1_9ACTN</name>